<reference evidence="1" key="1">
    <citation type="submission" date="2021-08" db="EMBL/GenBank/DDBJ databases">
        <authorList>
            <person name="Stevens D.C."/>
        </authorList>
    </citation>
    <scope>NUCLEOTIDE SEQUENCE</scope>
    <source>
        <strain evidence="1">DSM 53165</strain>
    </source>
</reference>
<accession>A0ABS7U0Z7</accession>
<gene>
    <name evidence="1" type="ORF">K7C98_33595</name>
</gene>
<organism evidence="1 2">
    <name type="scientific">Nannocystis pusilla</name>
    <dbReference type="NCBI Taxonomy" id="889268"/>
    <lineage>
        <taxon>Bacteria</taxon>
        <taxon>Pseudomonadati</taxon>
        <taxon>Myxococcota</taxon>
        <taxon>Polyangia</taxon>
        <taxon>Nannocystales</taxon>
        <taxon>Nannocystaceae</taxon>
        <taxon>Nannocystis</taxon>
    </lineage>
</organism>
<protein>
    <submittedName>
        <fullName evidence="1">Uncharacterized protein</fullName>
    </submittedName>
</protein>
<evidence type="ECO:0000313" key="1">
    <source>
        <dbReference type="EMBL" id="MBZ5714193.1"/>
    </source>
</evidence>
<proteinExistence type="predicted"/>
<dbReference type="EMBL" id="JAIRAU010000047">
    <property type="protein sequence ID" value="MBZ5714193.1"/>
    <property type="molecule type" value="Genomic_DNA"/>
</dbReference>
<keyword evidence="2" id="KW-1185">Reference proteome</keyword>
<comment type="caution">
    <text evidence="1">The sequence shown here is derived from an EMBL/GenBank/DDBJ whole genome shotgun (WGS) entry which is preliminary data.</text>
</comment>
<dbReference type="RefSeq" id="WP_224195925.1">
    <property type="nucleotide sequence ID" value="NZ_JAIRAU010000047.1"/>
</dbReference>
<dbReference type="Proteomes" id="UP001139031">
    <property type="component" value="Unassembled WGS sequence"/>
</dbReference>
<name>A0ABS7U0Z7_9BACT</name>
<evidence type="ECO:0000313" key="2">
    <source>
        <dbReference type="Proteomes" id="UP001139031"/>
    </source>
</evidence>
<sequence>MTHERRQDRSENPCLAGDLYLRAVAQRTGLEHLTLATHEGLLLAGAGDKDLGNRVAAVAPLYVEEPASLRAGLIDELTDGQPMQVWRVTVRDRPFYLIGFGTLTDMSEEVQDAFDRIFARPTPRAAN</sequence>